<keyword evidence="3" id="KW-1185">Reference proteome</keyword>
<protein>
    <recommendedName>
        <fullName evidence="4">Allene oxide cyclase barrel-like domain-containing protein</fullName>
    </recommendedName>
</protein>
<evidence type="ECO:0000313" key="2">
    <source>
        <dbReference type="EMBL" id="TMR05619.1"/>
    </source>
</evidence>
<evidence type="ECO:0000313" key="3">
    <source>
        <dbReference type="Proteomes" id="UP000309128"/>
    </source>
</evidence>
<evidence type="ECO:0008006" key="4">
    <source>
        <dbReference type="Google" id="ProtNLM"/>
    </source>
</evidence>
<reference evidence="2 3" key="1">
    <citation type="submission" date="2019-05" db="EMBL/GenBank/DDBJ databases">
        <title>Draft genome sequence of Nonomuraea turkmeniaca DSM 43926.</title>
        <authorList>
            <person name="Saricaoglu S."/>
            <person name="Isik K."/>
        </authorList>
    </citation>
    <scope>NUCLEOTIDE SEQUENCE [LARGE SCALE GENOMIC DNA]</scope>
    <source>
        <strain evidence="2 3">DSM 43926</strain>
    </source>
</reference>
<dbReference type="EMBL" id="VCKY01000431">
    <property type="protein sequence ID" value="TMR05619.1"/>
    <property type="molecule type" value="Genomic_DNA"/>
</dbReference>
<comment type="caution">
    <text evidence="2">The sequence shown here is derived from an EMBL/GenBank/DDBJ whole genome shotgun (WGS) entry which is preliminary data.</text>
</comment>
<sequence length="162" mass="16510">MRSQKLIPALALAAGLAVPATLVAAPPAGATAMAATCRVEVDFVDANNVDETDNVDEIRINLGGIMYPAGNSWVNMWAGARAYTASFGSPSAVISSAGSALFTLSEVTPPWVANGTTLGTITARGSTCAGLATGQVATISKTISGNNDTFYSYFISLVMTGL</sequence>
<evidence type="ECO:0000256" key="1">
    <source>
        <dbReference type="SAM" id="SignalP"/>
    </source>
</evidence>
<accession>A0A5S4EV18</accession>
<name>A0A5S4EV18_9ACTN</name>
<proteinExistence type="predicted"/>
<organism evidence="2 3">
    <name type="scientific">Nonomuraea turkmeniaca</name>
    <dbReference type="NCBI Taxonomy" id="103838"/>
    <lineage>
        <taxon>Bacteria</taxon>
        <taxon>Bacillati</taxon>
        <taxon>Actinomycetota</taxon>
        <taxon>Actinomycetes</taxon>
        <taxon>Streptosporangiales</taxon>
        <taxon>Streptosporangiaceae</taxon>
        <taxon>Nonomuraea</taxon>
    </lineage>
</organism>
<dbReference type="OrthoDB" id="3535968at2"/>
<feature type="signal peptide" evidence="1">
    <location>
        <begin position="1"/>
        <end position="24"/>
    </location>
</feature>
<dbReference type="AlphaFoldDB" id="A0A5S4EV18"/>
<dbReference type="Proteomes" id="UP000309128">
    <property type="component" value="Unassembled WGS sequence"/>
</dbReference>
<feature type="chain" id="PRO_5038974192" description="Allene oxide cyclase barrel-like domain-containing protein" evidence="1">
    <location>
        <begin position="25"/>
        <end position="162"/>
    </location>
</feature>
<gene>
    <name evidence="2" type="ORF">ETD86_53035</name>
</gene>
<dbReference type="RefSeq" id="WP_138674181.1">
    <property type="nucleotide sequence ID" value="NZ_VCKY01000431.1"/>
</dbReference>
<keyword evidence="1" id="KW-0732">Signal</keyword>